<organism evidence="7 8">
    <name type="scientific">Pseudomonas syringae pv. coriandricola</name>
    <dbReference type="NCBI Taxonomy" id="264453"/>
    <lineage>
        <taxon>Bacteria</taxon>
        <taxon>Pseudomonadati</taxon>
        <taxon>Pseudomonadota</taxon>
        <taxon>Gammaproteobacteria</taxon>
        <taxon>Pseudomonadales</taxon>
        <taxon>Pseudomonadaceae</taxon>
        <taxon>Pseudomonas</taxon>
    </lineage>
</organism>
<comment type="similarity">
    <text evidence="1">Belongs to the 'phage' integrase family.</text>
</comment>
<reference evidence="7 8" key="1">
    <citation type="submission" date="2018-08" db="EMBL/GenBank/DDBJ databases">
        <title>Recombination of ecologically and evolutionarily significant loci maintains genetic cohesion in the Pseudomonas syringae species complex.</title>
        <authorList>
            <person name="Dillon M."/>
            <person name="Thakur S."/>
            <person name="Almeida R.N.D."/>
            <person name="Weir B.S."/>
            <person name="Guttman D.S."/>
        </authorList>
    </citation>
    <scope>NUCLEOTIDE SEQUENCE [LARGE SCALE GENOMIC DNA]</scope>
    <source>
        <strain evidence="7 8">ICMP 12341</strain>
    </source>
</reference>
<evidence type="ECO:0000313" key="8">
    <source>
        <dbReference type="Proteomes" id="UP000271468"/>
    </source>
</evidence>
<evidence type="ECO:0000256" key="4">
    <source>
        <dbReference type="ARBA" id="ARBA00023172"/>
    </source>
</evidence>
<dbReference type="InterPro" id="IPR013762">
    <property type="entry name" value="Integrase-like_cat_sf"/>
</dbReference>
<name>A0A0N8QX54_9PSED</name>
<evidence type="ECO:0000256" key="2">
    <source>
        <dbReference type="ARBA" id="ARBA00022908"/>
    </source>
</evidence>
<dbReference type="Pfam" id="PF00589">
    <property type="entry name" value="Phage_integrase"/>
    <property type="match status" value="1"/>
</dbReference>
<evidence type="ECO:0000256" key="3">
    <source>
        <dbReference type="ARBA" id="ARBA00023125"/>
    </source>
</evidence>
<protein>
    <submittedName>
        <fullName evidence="7">Phage integrase protein</fullName>
    </submittedName>
</protein>
<accession>A0A0N8QX54</accession>
<dbReference type="EMBL" id="RBOV01000131">
    <property type="protein sequence ID" value="RMN12709.1"/>
    <property type="molecule type" value="Genomic_DNA"/>
</dbReference>
<comment type="caution">
    <text evidence="7">The sequence shown here is derived from an EMBL/GenBank/DDBJ whole genome shotgun (WGS) entry which is preliminary data.</text>
</comment>
<evidence type="ECO:0000256" key="1">
    <source>
        <dbReference type="ARBA" id="ARBA00008857"/>
    </source>
</evidence>
<keyword evidence="2" id="KW-0229">DNA integration</keyword>
<dbReference type="GO" id="GO:0006310">
    <property type="term" value="P:DNA recombination"/>
    <property type="evidence" value="ECO:0007669"/>
    <property type="project" value="UniProtKB-KW"/>
</dbReference>
<evidence type="ECO:0000259" key="6">
    <source>
        <dbReference type="PROSITE" id="PS51898"/>
    </source>
</evidence>
<feature type="region of interest" description="Disordered" evidence="5">
    <location>
        <begin position="26"/>
        <end position="45"/>
    </location>
</feature>
<keyword evidence="4" id="KW-0233">DNA recombination</keyword>
<sequence>MYMCIHTTHIGTSQYMRKSNLIESFTPSGSSVGTRKEAEGQPPKAGSGLKNVILIRCDPPRLYEAATGEPVAPFNAYSRIIHRMPRSKRSENANYQYIGHNAFLVDYLYEAKALGAGEIDPKALSETLQSYFKLLTEAAGSDDYLIRVIATRLGRSPITIASANKYKAAANDFLRKYSALLRDSLSKVNLLNPEEKVELPAELIELEPRARNRSEISKMRSNLMEFKPKPDEMFRQAIGGLQGGKAPTDTKRKDFPSDQILDLLKSLPPLERTVALLQCGGSLRQSEAWAMKISDIKVSERTLLVADPNNRRDPSAKELPYKGRATAHIYMFEPFKKMFFESLAEYKIERPTSDSDFLFVSDSPNSYGAPLLEALEANSLNRRLNRALLKAQTENKMAFTERGGKPYTSHSLRHFYGYWARNFVYIPGRPSIGLTLAEIQVLMGHANITATMIYAKLDQEIMMAEIDASEKIKLIWNKTKSIDSLRADSYEALARDLRRRLAA</sequence>
<dbReference type="InterPro" id="IPR011010">
    <property type="entry name" value="DNA_brk_join_enz"/>
</dbReference>
<dbReference type="PROSITE" id="PS51898">
    <property type="entry name" value="TYR_RECOMBINASE"/>
    <property type="match status" value="1"/>
</dbReference>
<proteinExistence type="inferred from homology"/>
<dbReference type="GO" id="GO:0003677">
    <property type="term" value="F:DNA binding"/>
    <property type="evidence" value="ECO:0007669"/>
    <property type="project" value="UniProtKB-KW"/>
</dbReference>
<dbReference type="Gene3D" id="1.10.443.10">
    <property type="entry name" value="Intergrase catalytic core"/>
    <property type="match status" value="1"/>
</dbReference>
<dbReference type="Proteomes" id="UP000271468">
    <property type="component" value="Unassembled WGS sequence"/>
</dbReference>
<dbReference type="AlphaFoldDB" id="A0A0N8QX54"/>
<dbReference type="InterPro" id="IPR050090">
    <property type="entry name" value="Tyrosine_recombinase_XerCD"/>
</dbReference>
<feature type="domain" description="Tyr recombinase" evidence="6">
    <location>
        <begin position="250"/>
        <end position="467"/>
    </location>
</feature>
<evidence type="ECO:0000313" key="7">
    <source>
        <dbReference type="EMBL" id="RMN12709.1"/>
    </source>
</evidence>
<dbReference type="InterPro" id="IPR002104">
    <property type="entry name" value="Integrase_catalytic"/>
</dbReference>
<dbReference type="SUPFAM" id="SSF56349">
    <property type="entry name" value="DNA breaking-rejoining enzymes"/>
    <property type="match status" value="1"/>
</dbReference>
<gene>
    <name evidence="7" type="ORF">ALQ65_02012</name>
</gene>
<keyword evidence="3" id="KW-0238">DNA-binding</keyword>
<dbReference type="CDD" id="cd00397">
    <property type="entry name" value="DNA_BRE_C"/>
    <property type="match status" value="1"/>
</dbReference>
<dbReference type="PANTHER" id="PTHR30349">
    <property type="entry name" value="PHAGE INTEGRASE-RELATED"/>
    <property type="match status" value="1"/>
</dbReference>
<evidence type="ECO:0000256" key="5">
    <source>
        <dbReference type="SAM" id="MobiDB-lite"/>
    </source>
</evidence>
<dbReference type="GO" id="GO:0015074">
    <property type="term" value="P:DNA integration"/>
    <property type="evidence" value="ECO:0007669"/>
    <property type="project" value="UniProtKB-KW"/>
</dbReference>
<dbReference type="PANTHER" id="PTHR30349:SF41">
    <property type="entry name" value="INTEGRASE_RECOMBINASE PROTEIN MJ0367-RELATED"/>
    <property type="match status" value="1"/>
</dbReference>